<keyword evidence="5" id="KW-0508">mRNA splicing</keyword>
<keyword evidence="11" id="KW-0687">Ribonucleoprotein</keyword>
<dbReference type="InterPro" id="IPR001611">
    <property type="entry name" value="Leu-rich_rpt"/>
</dbReference>
<evidence type="ECO:0000256" key="9">
    <source>
        <dbReference type="SAM" id="SignalP"/>
    </source>
</evidence>
<evidence type="ECO:0000256" key="1">
    <source>
        <dbReference type="ARBA" id="ARBA00004123"/>
    </source>
</evidence>
<evidence type="ECO:0000259" key="10">
    <source>
        <dbReference type="SMART" id="SM00446"/>
    </source>
</evidence>
<accession>A0A0M0JB13</accession>
<dbReference type="Gene3D" id="3.40.50.1820">
    <property type="entry name" value="alpha/beta hydrolase"/>
    <property type="match status" value="1"/>
</dbReference>
<feature type="chain" id="PRO_5012316987" evidence="9">
    <location>
        <begin position="16"/>
        <end position="578"/>
    </location>
</feature>
<dbReference type="SMART" id="SM00369">
    <property type="entry name" value="LRR_TYP"/>
    <property type="match status" value="2"/>
</dbReference>
<dbReference type="SMART" id="SM00446">
    <property type="entry name" value="LRRcap"/>
    <property type="match status" value="1"/>
</dbReference>
<dbReference type="GO" id="GO:0030620">
    <property type="term" value="F:U2 snRNA binding"/>
    <property type="evidence" value="ECO:0007669"/>
    <property type="project" value="InterPro"/>
</dbReference>
<dbReference type="EMBL" id="JWZX01003168">
    <property type="protein sequence ID" value="KOO23675.1"/>
    <property type="molecule type" value="Genomic_DNA"/>
</dbReference>
<feature type="signal peptide" evidence="9">
    <location>
        <begin position="1"/>
        <end position="15"/>
    </location>
</feature>
<evidence type="ECO:0000256" key="4">
    <source>
        <dbReference type="ARBA" id="ARBA00022737"/>
    </source>
</evidence>
<protein>
    <submittedName>
        <fullName evidence="11">U2 small nuclear ribonucleoprotein a</fullName>
    </submittedName>
</protein>
<dbReference type="GO" id="GO:0000398">
    <property type="term" value="P:mRNA splicing, via spliceosome"/>
    <property type="evidence" value="ECO:0007669"/>
    <property type="project" value="InterPro"/>
</dbReference>
<dbReference type="SMART" id="SM00365">
    <property type="entry name" value="LRR_SD22"/>
    <property type="match status" value="3"/>
</dbReference>
<comment type="caution">
    <text evidence="11">The sequence shown here is derived from an EMBL/GenBank/DDBJ whole genome shotgun (WGS) entry which is preliminary data.</text>
</comment>
<evidence type="ECO:0000256" key="3">
    <source>
        <dbReference type="ARBA" id="ARBA00022728"/>
    </source>
</evidence>
<sequence length="578" mass="62757">MIVGSLVHMSFLVAAMQDPLLPDCTGGNISAWLACRQNLIHALFNASSLPSRSNPDYVVPMPNYAMHGFPGPGDGVGDVSGNSWSNNMTALVWTIETPFITLNSTVYHTLNTSGRAPRNWPQDGPSMPGPAIVPTARGDTVVFYHNGHETNKCTPNYDGVVDHFNQLGYDVFEFFMPLYGCNGNTPYETSSHHEWFEQWELKGDFPLRFFIEPVILSVNYAVNVLGYKHVVLVGLSGGGWTTTVTAAVDPRIKLSIPIAGSVPKWPTTLYPNFVPDLPEAQHVHDGLVAVNRFIHAQPSLGGWMQTYVTSGNIHQANYRDKVIVATLIERLRRFAFLNPLKDRELDLRGNKIAVMENLAATQDQFDSLDLSDNEILKVECMAVLPRLTQLLLNNNRVTRISEGLSKTLPSLKTLVLTNNHLATLTQLEPLGQLAGLTSLSLVDNPVTKAEGYRAYVIALLPKLRTLDFKRVRGAERAAAEAAHRKSRKPAPMRGPGTSGSGARQQQQQQSAAPPPLLKAGPSEEQKAKIMLAIANASSIEEVKRLEAALKAGDYSAVEALLASQGGGEAGSGSAAVGP</sequence>
<evidence type="ECO:0000313" key="11">
    <source>
        <dbReference type="EMBL" id="KOO23675.1"/>
    </source>
</evidence>
<dbReference type="Gene3D" id="3.80.10.10">
    <property type="entry name" value="Ribonuclease Inhibitor"/>
    <property type="match status" value="1"/>
</dbReference>
<dbReference type="OrthoDB" id="433501at2759"/>
<dbReference type="Proteomes" id="UP000037460">
    <property type="component" value="Unassembled WGS sequence"/>
</dbReference>
<feature type="compositionally biased region" description="Low complexity" evidence="8">
    <location>
        <begin position="500"/>
        <end position="511"/>
    </location>
</feature>
<comment type="similarity">
    <text evidence="7">Belongs to the U2 small nuclear ribonucleoprotein A family.</text>
</comment>
<dbReference type="SUPFAM" id="SSF53474">
    <property type="entry name" value="alpha/beta-Hydrolases"/>
    <property type="match status" value="1"/>
</dbReference>
<keyword evidence="9" id="KW-0732">Signal</keyword>
<dbReference type="InterPro" id="IPR029058">
    <property type="entry name" value="AB_hydrolase_fold"/>
</dbReference>
<dbReference type="InterPro" id="IPR003603">
    <property type="entry name" value="U2A'_phosphoprotein32A_C"/>
</dbReference>
<evidence type="ECO:0000256" key="7">
    <source>
        <dbReference type="ARBA" id="ARBA00024196"/>
    </source>
</evidence>
<evidence type="ECO:0000313" key="12">
    <source>
        <dbReference type="Proteomes" id="UP000037460"/>
    </source>
</evidence>
<dbReference type="InterPro" id="IPR044640">
    <property type="entry name" value="RU2A"/>
</dbReference>
<dbReference type="Pfam" id="PF14580">
    <property type="entry name" value="LRR_9"/>
    <property type="match status" value="1"/>
</dbReference>
<evidence type="ECO:0000256" key="8">
    <source>
        <dbReference type="SAM" id="MobiDB-lite"/>
    </source>
</evidence>
<organism evidence="11 12">
    <name type="scientific">Chrysochromulina tobinii</name>
    <dbReference type="NCBI Taxonomy" id="1460289"/>
    <lineage>
        <taxon>Eukaryota</taxon>
        <taxon>Haptista</taxon>
        <taxon>Haptophyta</taxon>
        <taxon>Prymnesiophyceae</taxon>
        <taxon>Prymnesiales</taxon>
        <taxon>Chrysochromulinaceae</taxon>
        <taxon>Chrysochromulina</taxon>
    </lineage>
</organism>
<feature type="region of interest" description="Disordered" evidence="8">
    <location>
        <begin position="477"/>
        <end position="523"/>
    </location>
</feature>
<evidence type="ECO:0000256" key="6">
    <source>
        <dbReference type="ARBA" id="ARBA00023242"/>
    </source>
</evidence>
<dbReference type="PROSITE" id="PS51450">
    <property type="entry name" value="LRR"/>
    <property type="match status" value="1"/>
</dbReference>
<keyword evidence="6" id="KW-0539">Nucleus</keyword>
<gene>
    <name evidence="11" type="ORF">Ctob_003720</name>
</gene>
<dbReference type="InterPro" id="IPR032675">
    <property type="entry name" value="LRR_dom_sf"/>
</dbReference>
<keyword evidence="12" id="KW-1185">Reference proteome</keyword>
<dbReference type="PANTHER" id="PTHR10552:SF6">
    <property type="entry name" value="U2 SMALL NUCLEAR RIBONUCLEOPROTEIN A"/>
    <property type="match status" value="1"/>
</dbReference>
<keyword evidence="3" id="KW-0747">Spliceosome</keyword>
<keyword evidence="4" id="KW-0677">Repeat</keyword>
<keyword evidence="2" id="KW-0433">Leucine-rich repeat</keyword>
<comment type="subcellular location">
    <subcellularLocation>
        <location evidence="1">Nucleus</location>
    </subcellularLocation>
</comment>
<evidence type="ECO:0000256" key="2">
    <source>
        <dbReference type="ARBA" id="ARBA00022614"/>
    </source>
</evidence>
<dbReference type="AlphaFoldDB" id="A0A0M0JB13"/>
<reference evidence="12" key="1">
    <citation type="journal article" date="2015" name="PLoS Genet.">
        <title>Genome Sequence and Transcriptome Analyses of Chrysochromulina tobin: Metabolic Tools for Enhanced Algal Fitness in the Prominent Order Prymnesiales (Haptophyceae).</title>
        <authorList>
            <person name="Hovde B.T."/>
            <person name="Deodato C.R."/>
            <person name="Hunsperger H.M."/>
            <person name="Ryken S.A."/>
            <person name="Yost W."/>
            <person name="Jha R.K."/>
            <person name="Patterson J."/>
            <person name="Monnat R.J. Jr."/>
            <person name="Barlow S.B."/>
            <person name="Starkenburg S.R."/>
            <person name="Cattolico R.A."/>
        </authorList>
    </citation>
    <scope>NUCLEOTIDE SEQUENCE</scope>
    <source>
        <strain evidence="12">CCMP291</strain>
    </source>
</reference>
<proteinExistence type="inferred from homology"/>
<dbReference type="InterPro" id="IPR003591">
    <property type="entry name" value="Leu-rich_rpt_typical-subtyp"/>
</dbReference>
<dbReference type="GO" id="GO:0005681">
    <property type="term" value="C:spliceosomal complex"/>
    <property type="evidence" value="ECO:0007669"/>
    <property type="project" value="UniProtKB-KW"/>
</dbReference>
<feature type="domain" description="U2A'/phosphoprotein 32 family A C-terminal" evidence="10">
    <location>
        <begin position="449"/>
        <end position="467"/>
    </location>
</feature>
<dbReference type="PANTHER" id="PTHR10552">
    <property type="entry name" value="U2 SMALL NUCLEAR RIBONUCLEOPROTEIN A"/>
    <property type="match status" value="1"/>
</dbReference>
<dbReference type="SUPFAM" id="SSF52058">
    <property type="entry name" value="L domain-like"/>
    <property type="match status" value="1"/>
</dbReference>
<keyword evidence="3" id="KW-0507">mRNA processing</keyword>
<name>A0A0M0JB13_9EUKA</name>
<evidence type="ECO:0000256" key="5">
    <source>
        <dbReference type="ARBA" id="ARBA00023187"/>
    </source>
</evidence>